<accession>A0A4R6TMT0</accession>
<dbReference type="InterPro" id="IPR050178">
    <property type="entry name" value="AspA/AstE_fam"/>
</dbReference>
<keyword evidence="7" id="KW-1185">Reference proteome</keyword>
<evidence type="ECO:0000313" key="6">
    <source>
        <dbReference type="EMBL" id="TDQ32832.1"/>
    </source>
</evidence>
<organism evidence="6 7">
    <name type="scientific">Zeaxanthinibacter enoshimensis</name>
    <dbReference type="NCBI Taxonomy" id="392009"/>
    <lineage>
        <taxon>Bacteria</taxon>
        <taxon>Pseudomonadati</taxon>
        <taxon>Bacteroidota</taxon>
        <taxon>Flavobacteriia</taxon>
        <taxon>Flavobacteriales</taxon>
        <taxon>Flavobacteriaceae</taxon>
        <taxon>Zeaxanthinibacter</taxon>
    </lineage>
</organism>
<dbReference type="Proteomes" id="UP000295468">
    <property type="component" value="Unassembled WGS sequence"/>
</dbReference>
<dbReference type="GO" id="GO:0005829">
    <property type="term" value="C:cytosol"/>
    <property type="evidence" value="ECO:0007669"/>
    <property type="project" value="TreeGrafter"/>
</dbReference>
<name>A0A4R6TMT0_9FLAO</name>
<dbReference type="Pfam" id="PF24827">
    <property type="entry name" value="AstE_AspA_cat"/>
    <property type="match status" value="1"/>
</dbReference>
<evidence type="ECO:0000259" key="5">
    <source>
        <dbReference type="Pfam" id="PF24827"/>
    </source>
</evidence>
<keyword evidence="2" id="KW-0479">Metal-binding</keyword>
<evidence type="ECO:0000256" key="4">
    <source>
        <dbReference type="ARBA" id="ARBA00022833"/>
    </source>
</evidence>
<dbReference type="GO" id="GO:0046872">
    <property type="term" value="F:metal ion binding"/>
    <property type="evidence" value="ECO:0007669"/>
    <property type="project" value="UniProtKB-KW"/>
</dbReference>
<sequence>MIKDPEAHVMGQFLGSDQGPTVVFISGIHGNEPAGVMALEEVCREIREAEIIPKGSFYALKGNLQALKQGKRFIDEDLNRIWHKERIEGLPSKKDLNNEEREMQSLLMIINTILKESPPPFYFIDLHSTSGDSHPFITINDALINRNFARQFQLPIILGIEEYLAGPLLNYLNLEGWLSLGLEVGQHDAPVSVKNAISLIWVTLVFTGLLKASECPGYEGHRSRIKEAAGGLHGFYEIFYRERISTGDQFKMVPGYRNFDPVPARTLVAARNGQEITTKQDGILFMPLYQAQGEDGYFLVRDIPAWILRLSVLTRKIRSKGVLAMLPGIEVSEQDHEDLYVTARTFRWLGKPVFHLLGYRCTVLENGNYRLTNREFRAKSRAYHGTPWRNGQFA</sequence>
<evidence type="ECO:0000256" key="2">
    <source>
        <dbReference type="ARBA" id="ARBA00022723"/>
    </source>
</evidence>
<evidence type="ECO:0000256" key="1">
    <source>
        <dbReference type="ARBA" id="ARBA00001947"/>
    </source>
</evidence>
<protein>
    <submittedName>
        <fullName evidence="6">Succinylglutamate desuccinylase</fullName>
    </submittedName>
</protein>
<dbReference type="OrthoDB" id="1523003at2"/>
<dbReference type="GO" id="GO:0016788">
    <property type="term" value="F:hydrolase activity, acting on ester bonds"/>
    <property type="evidence" value="ECO:0007669"/>
    <property type="project" value="InterPro"/>
</dbReference>
<feature type="domain" description="Succinylglutamate desuccinylase/Aspartoacylase catalytic" evidence="5">
    <location>
        <begin position="18"/>
        <end position="187"/>
    </location>
</feature>
<reference evidence="6 7" key="1">
    <citation type="submission" date="2019-03" db="EMBL/GenBank/DDBJ databases">
        <title>Genomic Encyclopedia of Archaeal and Bacterial Type Strains, Phase II (KMG-II): from individual species to whole genera.</title>
        <authorList>
            <person name="Goeker M."/>
        </authorList>
    </citation>
    <scope>NUCLEOTIDE SEQUENCE [LARGE SCALE GENOMIC DNA]</scope>
    <source>
        <strain evidence="6 7">DSM 18435</strain>
    </source>
</reference>
<dbReference type="SUPFAM" id="SSF53187">
    <property type="entry name" value="Zn-dependent exopeptidases"/>
    <property type="match status" value="1"/>
</dbReference>
<evidence type="ECO:0000256" key="3">
    <source>
        <dbReference type="ARBA" id="ARBA00022801"/>
    </source>
</evidence>
<dbReference type="EMBL" id="SNYI01000001">
    <property type="protein sequence ID" value="TDQ32832.1"/>
    <property type="molecule type" value="Genomic_DNA"/>
</dbReference>
<evidence type="ECO:0000313" key="7">
    <source>
        <dbReference type="Proteomes" id="UP000295468"/>
    </source>
</evidence>
<gene>
    <name evidence="6" type="ORF">CLV82_0667</name>
</gene>
<proteinExistence type="predicted"/>
<dbReference type="RefSeq" id="WP_133642860.1">
    <property type="nucleotide sequence ID" value="NZ_SNYI01000001.1"/>
</dbReference>
<dbReference type="AlphaFoldDB" id="A0A4R6TMT0"/>
<keyword evidence="3" id="KW-0378">Hydrolase</keyword>
<dbReference type="Gene3D" id="3.40.630.10">
    <property type="entry name" value="Zn peptidases"/>
    <property type="match status" value="1"/>
</dbReference>
<dbReference type="PANTHER" id="PTHR15162:SF7">
    <property type="entry name" value="SUCCINYLGLUTAMATE DESUCCINYLASE"/>
    <property type="match status" value="1"/>
</dbReference>
<dbReference type="PANTHER" id="PTHR15162">
    <property type="entry name" value="ASPARTOACYLASE"/>
    <property type="match status" value="1"/>
</dbReference>
<comment type="cofactor">
    <cofactor evidence="1">
        <name>Zn(2+)</name>
        <dbReference type="ChEBI" id="CHEBI:29105"/>
    </cofactor>
</comment>
<keyword evidence="4" id="KW-0862">Zinc</keyword>
<comment type="caution">
    <text evidence="6">The sequence shown here is derived from an EMBL/GenBank/DDBJ whole genome shotgun (WGS) entry which is preliminary data.</text>
</comment>
<dbReference type="InterPro" id="IPR055438">
    <property type="entry name" value="AstE_AspA_cat"/>
</dbReference>